<name>A0A9W8G7G3_9FUNG</name>
<dbReference type="OrthoDB" id="5577555at2759"/>
<dbReference type="EMBL" id="JANBTW010000049">
    <property type="protein sequence ID" value="KAJ2675291.1"/>
    <property type="molecule type" value="Genomic_DNA"/>
</dbReference>
<comment type="caution">
    <text evidence="1">The sequence shown here is derived from an EMBL/GenBank/DDBJ whole genome shotgun (WGS) entry which is preliminary data.</text>
</comment>
<evidence type="ECO:0000313" key="2">
    <source>
        <dbReference type="Proteomes" id="UP001151518"/>
    </source>
</evidence>
<sequence length="111" mass="13119">MRLEKNLHAEPGGNIVLIMGDWSVPMIYFHEPIKRIGIWWVLRNQGVKIHLIDEYECKDELEAYYYVDDPRTWRRKATSGKNVKFYDLLRCKNVKCMGKVPDLKPESAHGR</sequence>
<accession>A0A9W8G7G3</accession>
<dbReference type="AlphaFoldDB" id="A0A9W8G7G3"/>
<protein>
    <submittedName>
        <fullName evidence="1">Uncharacterized protein</fullName>
    </submittedName>
</protein>
<gene>
    <name evidence="1" type="ORF">GGI25_004029</name>
</gene>
<dbReference type="Proteomes" id="UP001151518">
    <property type="component" value="Unassembled WGS sequence"/>
</dbReference>
<organism evidence="1 2">
    <name type="scientific">Coemansia spiralis</name>
    <dbReference type="NCBI Taxonomy" id="417178"/>
    <lineage>
        <taxon>Eukaryota</taxon>
        <taxon>Fungi</taxon>
        <taxon>Fungi incertae sedis</taxon>
        <taxon>Zoopagomycota</taxon>
        <taxon>Kickxellomycotina</taxon>
        <taxon>Kickxellomycetes</taxon>
        <taxon>Kickxellales</taxon>
        <taxon>Kickxellaceae</taxon>
        <taxon>Coemansia</taxon>
    </lineage>
</organism>
<proteinExistence type="predicted"/>
<evidence type="ECO:0000313" key="1">
    <source>
        <dbReference type="EMBL" id="KAJ2675291.1"/>
    </source>
</evidence>
<reference evidence="1" key="1">
    <citation type="submission" date="2022-07" db="EMBL/GenBank/DDBJ databases">
        <title>Phylogenomic reconstructions and comparative analyses of Kickxellomycotina fungi.</title>
        <authorList>
            <person name="Reynolds N.K."/>
            <person name="Stajich J.E."/>
            <person name="Barry K."/>
            <person name="Grigoriev I.V."/>
            <person name="Crous P."/>
            <person name="Smith M.E."/>
        </authorList>
    </citation>
    <scope>NUCLEOTIDE SEQUENCE</scope>
    <source>
        <strain evidence="1">NRRL 3115</strain>
    </source>
</reference>